<proteinExistence type="predicted"/>
<feature type="region of interest" description="Disordered" evidence="3">
    <location>
        <begin position="2065"/>
        <end position="2087"/>
    </location>
</feature>
<feature type="compositionally biased region" description="Acidic residues" evidence="3">
    <location>
        <begin position="2075"/>
        <end position="2087"/>
    </location>
</feature>
<dbReference type="EMBL" id="CADEAL010000831">
    <property type="protein sequence ID" value="CAB1425748.1"/>
    <property type="molecule type" value="Genomic_DNA"/>
</dbReference>
<dbReference type="InterPro" id="IPR048992">
    <property type="entry name" value="Stereocilin_LRR"/>
</dbReference>
<feature type="region of interest" description="Disordered" evidence="3">
    <location>
        <begin position="52"/>
        <end position="73"/>
    </location>
</feature>
<dbReference type="GO" id="GO:0009986">
    <property type="term" value="C:cell surface"/>
    <property type="evidence" value="ECO:0007669"/>
    <property type="project" value="TreeGrafter"/>
</dbReference>
<feature type="compositionally biased region" description="Polar residues" evidence="3">
    <location>
        <begin position="478"/>
        <end position="487"/>
    </location>
</feature>
<evidence type="ECO:0000256" key="2">
    <source>
        <dbReference type="ARBA" id="ARBA00023180"/>
    </source>
</evidence>
<dbReference type="Proteomes" id="UP001153269">
    <property type="component" value="Unassembled WGS sequence"/>
</dbReference>
<dbReference type="InterPro" id="IPR026664">
    <property type="entry name" value="Stereocilin-rel"/>
</dbReference>
<dbReference type="PANTHER" id="PTHR23412">
    <property type="entry name" value="STEREOCILIN RELATED"/>
    <property type="match status" value="1"/>
</dbReference>
<dbReference type="GO" id="GO:0032426">
    <property type="term" value="C:stereocilium tip"/>
    <property type="evidence" value="ECO:0007669"/>
    <property type="project" value="TreeGrafter"/>
</dbReference>
<dbReference type="Pfam" id="PF21058">
    <property type="entry name" value="Stereocilin"/>
    <property type="match status" value="1"/>
</dbReference>
<protein>
    <recommendedName>
        <fullName evidence="5">Stereocilin LRR domain-containing protein</fullName>
    </recommendedName>
</protein>
<name>A0A9N7YHD9_PLEPL</name>
<accession>A0A9N7YHD9</accession>
<keyword evidence="1 4" id="KW-0732">Signal</keyword>
<feature type="region of interest" description="Disordered" evidence="3">
    <location>
        <begin position="475"/>
        <end position="506"/>
    </location>
</feature>
<feature type="compositionally biased region" description="Basic and acidic residues" evidence="3">
    <location>
        <begin position="491"/>
        <end position="506"/>
    </location>
</feature>
<evidence type="ECO:0000256" key="1">
    <source>
        <dbReference type="ARBA" id="ARBA00022729"/>
    </source>
</evidence>
<dbReference type="GO" id="GO:0060091">
    <property type="term" value="C:kinocilium"/>
    <property type="evidence" value="ECO:0007669"/>
    <property type="project" value="TreeGrafter"/>
</dbReference>
<reference evidence="6" key="1">
    <citation type="submission" date="2020-03" db="EMBL/GenBank/DDBJ databases">
        <authorList>
            <person name="Weist P."/>
        </authorList>
    </citation>
    <scope>NUCLEOTIDE SEQUENCE</scope>
</reference>
<keyword evidence="2" id="KW-0325">Glycoprotein</keyword>
<sequence>MKMAAKGPVMVTLRFTSIIVCAVLLGQGSSQETGGGKKEQREAILKELFSKWSEGGGRNPQKAPPETNKDQSMHPWVRNIMGSLKSLLPTKTLPLLNKPIDRHRLSGFLYNISQYLQEMGAELEEAPAEPDEEQLWEKVLHYFLQSEGNAAQNQWNGRVPPRPSVKVQDWFLSLRGSPHWDWLLGLLQSLISLSERQPHRPLLTFLSQNWRTVSAVLEAALQAMVSGTYGQASAGLQGFICALKGRGDCAFSVSWLQQLLRFLETRNWKPVVSLHPAGEGERSSAFGRLKPFSLPPEAMRQDGLSGNISMEDKMAMEEDPDSMQNLLLQALSRSGGGERGGHLAQRNVALVQGLDGLRSGLLHRVGSSVYGNLRKKVSRVTMALLDDVSGSVDVPQPNAQGRCSVGDLRQLILWGIRHNVTWNTQALGVSSQGLPSSIPFLTCPSAEGQLTPAHSSSQMAPSSRTISKRNHLHELSSAPHQSQFSQRHTGRASEKGDQLKETEHSPSTEILEAACNESIPGLSGVSNFTVFLYCKLFEAENGSVDPAVAPMELDLHATCSDAAWYLSAAEEDFLWVHICSEFFAHEFNNTVCANSSFWLQRAHQAAMTKDYHFFNQTIIDDLCVQLSEETTGSPGVDESCLAQLGSRLLSAQAFRHCFLPNNSAMISALCGGESPDSHRSLPEASWAATYCSKIHNFSHADTTEETCQYREWAVHRFTNTTLLELCEQTPGLREYMCLNTSLYNQLLQSLPQFADFCADLQAELEGRKCFLQRFFDMLPAPYQFDTAQLCTDPAPMLVDVLHKLSVCEVEGGEREGFLVVLGYVLRVLDFMVGLSSGLDEGETEARQGLGQAILLSSLLDNASWAGLQPEASTSVLNTVGVFLRREQNTTLKEDLLSCFSPVLWDLIQRDDNSSALRALLQEYLQMPRDSIRTLVMSAEKDAVKRFLSHMHQSWNQLQVETSQASQKEQQAMETMTAAFIHKFPRVTPELFVDLSQFIPFMSVSDIMSFPASLIINDSVLTAIRDHSSGMKSLQKKAFVKRLLQSSAVGDVPTWPPYFISSILPLLPYLPISHFQQLTSQQLAPLVELLGNGSLDGVRGRHVLRSLFSRKKNLTADNILRLGVLACYLDPAELGLYVQDSAVSSALWQQLAQCMSKGMISTNGRLSSWLIPALQSLNISSMAPSELSAISGLLPQLGASFLLSLPSQQLLEVLSQPGLHRYSPAQAFLTLSKISKNTNLTGEELCRLKPLHSGLSPAVLRDLQWPEISQTAHCQCWRTMLTELKPGHRAMLYNAMQEALDSDLQNLTQQVSCLLSFVPLRKLIEATDGETILRHISLYRDIHWSPQQAQSLFTKLSEFKNITSKSVRALGQVAGGMSCDFLRLWTNDTDLAELLHFVSELPGGLRPALRKCIVEEMRKQHELDLTLFNPGFASTLPVTMIENLSNASFKAVLDHIHANFADFLRMPHYKQTCLAEKAKIELGSSQAEEEIDGTTLDVLGPLLPFLDRDSLAVVDRRALALRLEEMRSFCLPKEAQTDISALLTQKELLGDPSKWQVGDVEHLGRLVFSLSTKQINAIPLAVLSKDAVEQVLVAQRRLDNSVVGEVCVTQCTDQHRQRQQTQSLIRGIVRARSRRSKVPVPSCADIRGTFPSAWTPLQLSRMSQEDLTQCVEVVGQDAELSSEQRRSLWMKLRQSFSPVRELRADQVLALGSVLTELGERELQDIDLTDPGVLAHLGTLTDWSPKKMRAVVSGVMRRRKVKAEQLTDVDLATFGHLICGLYPSEIKRLNPYNLSVAAVFLREMSLPCTEQQMEALMSRLSRPEAFGPVSAWGPEVFTEIGTLAVGLEDMMLSALVQEQMGGITPEAIALISPNKMAVVFSAVQLSWLSEEQAWAVTQEQWTELDAEQRHAVGLARYEGDPLLELRGRNSAPAAPNTHSLAFRSLALCLSLHRPGPDATAAAPRVGSRWRCSSAAAPRVGVPLWALAAAPPSVLNAALWGSQRAAGRAGCGRKVRKFLLQLCVLTCSGCVVRELTELRTGTRDSGTGRCVVLLIPAVVSLLCVCGSEGRKEGKEGSEEREEREEEEEGV</sequence>
<dbReference type="PANTHER" id="PTHR23412:SF14">
    <property type="entry name" value="STEREOCILIN-RELATED"/>
    <property type="match status" value="1"/>
</dbReference>
<comment type="caution">
    <text evidence="6">The sequence shown here is derived from an EMBL/GenBank/DDBJ whole genome shotgun (WGS) entry which is preliminary data.</text>
</comment>
<evidence type="ECO:0000259" key="5">
    <source>
        <dbReference type="Pfam" id="PF21058"/>
    </source>
</evidence>
<dbReference type="GO" id="GO:0007160">
    <property type="term" value="P:cell-matrix adhesion"/>
    <property type="evidence" value="ECO:0007669"/>
    <property type="project" value="TreeGrafter"/>
</dbReference>
<evidence type="ECO:0000313" key="6">
    <source>
        <dbReference type="EMBL" id="CAB1425748.1"/>
    </source>
</evidence>
<keyword evidence="7" id="KW-1185">Reference proteome</keyword>
<feature type="signal peptide" evidence="4">
    <location>
        <begin position="1"/>
        <end position="30"/>
    </location>
</feature>
<organism evidence="6 7">
    <name type="scientific">Pleuronectes platessa</name>
    <name type="common">European plaice</name>
    <dbReference type="NCBI Taxonomy" id="8262"/>
    <lineage>
        <taxon>Eukaryota</taxon>
        <taxon>Metazoa</taxon>
        <taxon>Chordata</taxon>
        <taxon>Craniata</taxon>
        <taxon>Vertebrata</taxon>
        <taxon>Euteleostomi</taxon>
        <taxon>Actinopterygii</taxon>
        <taxon>Neopterygii</taxon>
        <taxon>Teleostei</taxon>
        <taxon>Neoteleostei</taxon>
        <taxon>Acanthomorphata</taxon>
        <taxon>Carangaria</taxon>
        <taxon>Pleuronectiformes</taxon>
        <taxon>Pleuronectoidei</taxon>
        <taxon>Pleuronectidae</taxon>
        <taxon>Pleuronectes</taxon>
    </lineage>
</organism>
<evidence type="ECO:0000256" key="3">
    <source>
        <dbReference type="SAM" id="MobiDB-lite"/>
    </source>
</evidence>
<feature type="compositionally biased region" description="Basic and acidic residues" evidence="3">
    <location>
        <begin position="2065"/>
        <end position="2074"/>
    </location>
</feature>
<evidence type="ECO:0000313" key="7">
    <source>
        <dbReference type="Proteomes" id="UP001153269"/>
    </source>
</evidence>
<feature type="domain" description="Stereocilin LRR" evidence="5">
    <location>
        <begin position="866"/>
        <end position="1267"/>
    </location>
</feature>
<feature type="chain" id="PRO_5040242311" description="Stereocilin LRR domain-containing protein" evidence="4">
    <location>
        <begin position="31"/>
        <end position="2087"/>
    </location>
</feature>
<evidence type="ECO:0000256" key="4">
    <source>
        <dbReference type="SAM" id="SignalP"/>
    </source>
</evidence>
<gene>
    <name evidence="6" type="ORF">PLEPLA_LOCUS13681</name>
</gene>